<protein>
    <recommendedName>
        <fullName evidence="8">Cytochrome P450</fullName>
    </recommendedName>
</protein>
<evidence type="ECO:0000256" key="4">
    <source>
        <dbReference type="ARBA" id="ARBA00023004"/>
    </source>
</evidence>
<dbReference type="GO" id="GO:0005506">
    <property type="term" value="F:iron ion binding"/>
    <property type="evidence" value="ECO:0007669"/>
    <property type="project" value="InterPro"/>
</dbReference>
<evidence type="ECO:0000256" key="5">
    <source>
        <dbReference type="SAM" id="MobiDB-lite"/>
    </source>
</evidence>
<dbReference type="EMBL" id="GG697356">
    <property type="protein sequence ID" value="EFQ31563.1"/>
    <property type="molecule type" value="Genomic_DNA"/>
</dbReference>
<dbReference type="InterPro" id="IPR036396">
    <property type="entry name" value="Cyt_P450_sf"/>
</dbReference>
<keyword evidence="3" id="KW-0560">Oxidoreductase</keyword>
<dbReference type="Pfam" id="PF00067">
    <property type="entry name" value="p450"/>
    <property type="match status" value="1"/>
</dbReference>
<evidence type="ECO:0008006" key="8">
    <source>
        <dbReference type="Google" id="ProtNLM"/>
    </source>
</evidence>
<comment type="similarity">
    <text evidence="1">Belongs to the cytochrome P450 family.</text>
</comment>
<dbReference type="GO" id="GO:0016705">
    <property type="term" value="F:oxidoreductase activity, acting on paired donors, with incorporation or reduction of molecular oxygen"/>
    <property type="evidence" value="ECO:0007669"/>
    <property type="project" value="InterPro"/>
</dbReference>
<accession>E3QL25</accession>
<dbReference type="InterPro" id="IPR050364">
    <property type="entry name" value="Cytochrome_P450_fung"/>
</dbReference>
<proteinExistence type="inferred from homology"/>
<dbReference type="VEuPathDB" id="FungiDB:GLRG_06852"/>
<keyword evidence="2" id="KW-0479">Metal-binding</keyword>
<evidence type="ECO:0000256" key="1">
    <source>
        <dbReference type="ARBA" id="ARBA00010617"/>
    </source>
</evidence>
<dbReference type="RefSeq" id="XP_008095583.1">
    <property type="nucleotide sequence ID" value="XM_008097392.1"/>
</dbReference>
<dbReference type="Proteomes" id="UP000008782">
    <property type="component" value="Unassembled WGS sequence"/>
</dbReference>
<evidence type="ECO:0000256" key="2">
    <source>
        <dbReference type="ARBA" id="ARBA00022723"/>
    </source>
</evidence>
<reference evidence="7" key="1">
    <citation type="journal article" date="2012" name="Nat. Genet.">
        <title>Lifestyle transitions in plant pathogenic Colletotrichum fungi deciphered by genome and transcriptome analyses.</title>
        <authorList>
            <person name="O'Connell R.J."/>
            <person name="Thon M.R."/>
            <person name="Hacquard S."/>
            <person name="Amyotte S.G."/>
            <person name="Kleemann J."/>
            <person name="Torres M.F."/>
            <person name="Damm U."/>
            <person name="Buiate E.A."/>
            <person name="Epstein L."/>
            <person name="Alkan N."/>
            <person name="Altmueller J."/>
            <person name="Alvarado-Balderrama L."/>
            <person name="Bauser C.A."/>
            <person name="Becker C."/>
            <person name="Birren B.W."/>
            <person name="Chen Z."/>
            <person name="Choi J."/>
            <person name="Crouch J.A."/>
            <person name="Duvick J.P."/>
            <person name="Farman M.A."/>
            <person name="Gan P."/>
            <person name="Heiman D."/>
            <person name="Henrissat B."/>
            <person name="Howard R.J."/>
            <person name="Kabbage M."/>
            <person name="Koch C."/>
            <person name="Kracher B."/>
            <person name="Kubo Y."/>
            <person name="Law A.D."/>
            <person name="Lebrun M.-H."/>
            <person name="Lee Y.-H."/>
            <person name="Miyara I."/>
            <person name="Moore N."/>
            <person name="Neumann U."/>
            <person name="Nordstroem K."/>
            <person name="Panaccione D.G."/>
            <person name="Panstruga R."/>
            <person name="Place M."/>
            <person name="Proctor R.H."/>
            <person name="Prusky D."/>
            <person name="Rech G."/>
            <person name="Reinhardt R."/>
            <person name="Rollins J.A."/>
            <person name="Rounsley S."/>
            <person name="Schardl C.L."/>
            <person name="Schwartz D.C."/>
            <person name="Shenoy N."/>
            <person name="Shirasu K."/>
            <person name="Sikhakolli U.R."/>
            <person name="Stueber K."/>
            <person name="Sukno S.A."/>
            <person name="Sweigard J.A."/>
            <person name="Takano Y."/>
            <person name="Takahara H."/>
            <person name="Trail F."/>
            <person name="van der Does H.C."/>
            <person name="Voll L.M."/>
            <person name="Will I."/>
            <person name="Young S."/>
            <person name="Zeng Q."/>
            <person name="Zhang J."/>
            <person name="Zhou S."/>
            <person name="Dickman M.B."/>
            <person name="Schulze-Lefert P."/>
            <person name="Ver Loren van Themaat E."/>
            <person name="Ma L.-J."/>
            <person name="Vaillancourt L.J."/>
        </authorList>
    </citation>
    <scope>NUCLEOTIDE SEQUENCE [LARGE SCALE GENOMIC DNA]</scope>
    <source>
        <strain evidence="7">M1.001 / M2 / FGSC 10212</strain>
    </source>
</reference>
<evidence type="ECO:0000313" key="6">
    <source>
        <dbReference type="EMBL" id="EFQ31563.1"/>
    </source>
</evidence>
<name>E3QL25_COLGM</name>
<evidence type="ECO:0000313" key="7">
    <source>
        <dbReference type="Proteomes" id="UP000008782"/>
    </source>
</evidence>
<dbReference type="PANTHER" id="PTHR46300">
    <property type="entry name" value="P450, PUTATIVE (EUROFUNG)-RELATED-RELATED"/>
    <property type="match status" value="1"/>
</dbReference>
<keyword evidence="7" id="KW-1185">Reference proteome</keyword>
<dbReference type="Gene3D" id="1.10.630.10">
    <property type="entry name" value="Cytochrome P450"/>
    <property type="match status" value="1"/>
</dbReference>
<dbReference type="InterPro" id="IPR001128">
    <property type="entry name" value="Cyt_P450"/>
</dbReference>
<dbReference type="HOGENOM" id="CLU_001570_20_3_1"/>
<dbReference type="GeneID" id="24412217"/>
<keyword evidence="4" id="KW-0408">Iron</keyword>
<gene>
    <name evidence="6" type="ORF">GLRG_06852</name>
</gene>
<dbReference type="OrthoDB" id="1103324at2759"/>
<feature type="region of interest" description="Disordered" evidence="5">
    <location>
        <begin position="90"/>
        <end position="109"/>
    </location>
</feature>
<dbReference type="GO" id="GO:0004497">
    <property type="term" value="F:monooxygenase activity"/>
    <property type="evidence" value="ECO:0007669"/>
    <property type="project" value="InterPro"/>
</dbReference>
<evidence type="ECO:0000256" key="3">
    <source>
        <dbReference type="ARBA" id="ARBA00023002"/>
    </source>
</evidence>
<dbReference type="SUPFAM" id="SSF48264">
    <property type="entry name" value="Cytochrome P450"/>
    <property type="match status" value="1"/>
</dbReference>
<organism evidence="7">
    <name type="scientific">Colletotrichum graminicola (strain M1.001 / M2 / FGSC 10212)</name>
    <name type="common">Maize anthracnose fungus</name>
    <name type="synonym">Glomerella graminicola</name>
    <dbReference type="NCBI Taxonomy" id="645133"/>
    <lineage>
        <taxon>Eukaryota</taxon>
        <taxon>Fungi</taxon>
        <taxon>Dikarya</taxon>
        <taxon>Ascomycota</taxon>
        <taxon>Pezizomycotina</taxon>
        <taxon>Sordariomycetes</taxon>
        <taxon>Hypocreomycetidae</taxon>
        <taxon>Glomerellales</taxon>
        <taxon>Glomerellaceae</taxon>
        <taxon>Colletotrichum</taxon>
        <taxon>Colletotrichum graminicola species complex</taxon>
    </lineage>
</organism>
<sequence length="109" mass="12482">MTLHPEVQKKAQILIDKVIGDNRPPTFEDRPRLPYIDYIVQETLRWCPVSPLGVPHRSLEDDIYNGMFIPKGSIVYANARAMTQDERAYFDPGRFNPDRYAPADQGGYG</sequence>
<dbReference type="eggNOG" id="KOG0156">
    <property type="taxonomic scope" value="Eukaryota"/>
</dbReference>
<dbReference type="STRING" id="645133.E3QL25"/>
<dbReference type="InterPro" id="IPR002401">
    <property type="entry name" value="Cyt_P450_E_grp-I"/>
</dbReference>
<dbReference type="AlphaFoldDB" id="E3QL25"/>
<dbReference type="GO" id="GO:0020037">
    <property type="term" value="F:heme binding"/>
    <property type="evidence" value="ECO:0007669"/>
    <property type="project" value="InterPro"/>
</dbReference>
<dbReference type="PANTHER" id="PTHR46300:SF5">
    <property type="entry name" value="CYTOCHROME P450"/>
    <property type="match status" value="1"/>
</dbReference>
<dbReference type="PRINTS" id="PR00463">
    <property type="entry name" value="EP450I"/>
</dbReference>